<gene>
    <name evidence="6" type="ORF">GA0070617_2198</name>
</gene>
<dbReference type="GO" id="GO:0046688">
    <property type="term" value="P:response to copper ion"/>
    <property type="evidence" value="ECO:0007669"/>
    <property type="project" value="InterPro"/>
</dbReference>
<dbReference type="GO" id="GO:0042597">
    <property type="term" value="C:periplasmic space"/>
    <property type="evidence" value="ECO:0007669"/>
    <property type="project" value="InterPro"/>
</dbReference>
<evidence type="ECO:0000256" key="3">
    <source>
        <dbReference type="SAM" id="MobiDB-lite"/>
    </source>
</evidence>
<dbReference type="Proteomes" id="UP000198937">
    <property type="component" value="Unassembled WGS sequence"/>
</dbReference>
<evidence type="ECO:0000259" key="5">
    <source>
        <dbReference type="Pfam" id="PF04234"/>
    </source>
</evidence>
<dbReference type="Gene3D" id="2.60.40.1220">
    <property type="match status" value="1"/>
</dbReference>
<feature type="signal peptide" evidence="4">
    <location>
        <begin position="1"/>
        <end position="34"/>
    </location>
</feature>
<dbReference type="InterPro" id="IPR014755">
    <property type="entry name" value="Cu-Rt/internalin_Ig-like"/>
</dbReference>
<protein>
    <recommendedName>
        <fullName evidence="5">CopC domain-containing protein</fullName>
    </recommendedName>
</protein>
<accession>A0A1C6UFN6</accession>
<dbReference type="Pfam" id="PF04234">
    <property type="entry name" value="CopC"/>
    <property type="match status" value="1"/>
</dbReference>
<name>A0A1C6UFN6_9ACTN</name>
<evidence type="ECO:0000313" key="6">
    <source>
        <dbReference type="EMBL" id="SCL52857.1"/>
    </source>
</evidence>
<feature type="region of interest" description="Disordered" evidence="3">
    <location>
        <begin position="180"/>
        <end position="211"/>
    </location>
</feature>
<reference evidence="6 7" key="1">
    <citation type="submission" date="2016-06" db="EMBL/GenBank/DDBJ databases">
        <authorList>
            <person name="Kjaerup R.B."/>
            <person name="Dalgaard T.S."/>
            <person name="Juul-Madsen H.R."/>
        </authorList>
    </citation>
    <scope>NUCLEOTIDE SEQUENCE [LARGE SCALE GENOMIC DNA]</scope>
    <source>
        <strain evidence="6 7">DSM 45577</strain>
    </source>
</reference>
<evidence type="ECO:0000313" key="7">
    <source>
        <dbReference type="Proteomes" id="UP000198937"/>
    </source>
</evidence>
<dbReference type="SUPFAM" id="SSF81296">
    <property type="entry name" value="E set domains"/>
    <property type="match status" value="1"/>
</dbReference>
<proteinExistence type="predicted"/>
<evidence type="ECO:0000256" key="1">
    <source>
        <dbReference type="ARBA" id="ARBA00022729"/>
    </source>
</evidence>
<dbReference type="RefSeq" id="WP_091436075.1">
    <property type="nucleotide sequence ID" value="NZ_BMMJ01000004.1"/>
</dbReference>
<keyword evidence="2" id="KW-0186">Copper</keyword>
<feature type="compositionally biased region" description="Low complexity" evidence="3">
    <location>
        <begin position="190"/>
        <end position="199"/>
    </location>
</feature>
<feature type="compositionally biased region" description="Low complexity" evidence="3">
    <location>
        <begin position="238"/>
        <end position="254"/>
    </location>
</feature>
<dbReference type="EMBL" id="FMIA01000002">
    <property type="protein sequence ID" value="SCL52857.1"/>
    <property type="molecule type" value="Genomic_DNA"/>
</dbReference>
<evidence type="ECO:0000256" key="4">
    <source>
        <dbReference type="SAM" id="SignalP"/>
    </source>
</evidence>
<sequence length="280" mass="29081">MRAALTPLRRAATLATAALVAVSTALLPATPAAAHGQLATSTPLADTVVTKALDQLTLVFTEQPHPQAHFTLTAPSGLRVEGARSSGEPIRLDKPVQEYYLVEGKLEPKLYHTGFPTLLAVSHWPVTGRYTASYLSIASDGDEVRGSLTFDYQGPTGAAPAGWVAPTSQAAPDLLALLEKGHSDPSRSNPDPAQTQAAYPPAPAGNETPEGGLSPWLVPGIVVAVVAAIVVVAARRRTGATPARPAPAARRTAAPGGGPKRSGAAGRARPHPKTRQRPRR</sequence>
<keyword evidence="7" id="KW-1185">Reference proteome</keyword>
<dbReference type="GO" id="GO:0005507">
    <property type="term" value="F:copper ion binding"/>
    <property type="evidence" value="ECO:0007669"/>
    <property type="project" value="InterPro"/>
</dbReference>
<feature type="region of interest" description="Disordered" evidence="3">
    <location>
        <begin position="238"/>
        <end position="280"/>
    </location>
</feature>
<feature type="chain" id="PRO_5008747753" description="CopC domain-containing protein" evidence="4">
    <location>
        <begin position="35"/>
        <end position="280"/>
    </location>
</feature>
<feature type="domain" description="CopC" evidence="5">
    <location>
        <begin position="35"/>
        <end position="151"/>
    </location>
</feature>
<dbReference type="OrthoDB" id="3543759at2"/>
<keyword evidence="1 4" id="KW-0732">Signal</keyword>
<dbReference type="InterPro" id="IPR014756">
    <property type="entry name" value="Ig_E-set"/>
</dbReference>
<dbReference type="STRING" id="683228.GA0070617_2198"/>
<feature type="compositionally biased region" description="Basic residues" evidence="3">
    <location>
        <begin position="268"/>
        <end position="280"/>
    </location>
</feature>
<dbReference type="AlphaFoldDB" id="A0A1C6UFN6"/>
<evidence type="ECO:0000256" key="2">
    <source>
        <dbReference type="ARBA" id="ARBA00023008"/>
    </source>
</evidence>
<dbReference type="InterPro" id="IPR007348">
    <property type="entry name" value="CopC_dom"/>
</dbReference>
<organism evidence="6 7">
    <name type="scientific">Micromonospora yangpuensis</name>
    <dbReference type="NCBI Taxonomy" id="683228"/>
    <lineage>
        <taxon>Bacteria</taxon>
        <taxon>Bacillati</taxon>
        <taxon>Actinomycetota</taxon>
        <taxon>Actinomycetes</taxon>
        <taxon>Micromonosporales</taxon>
        <taxon>Micromonosporaceae</taxon>
        <taxon>Micromonospora</taxon>
    </lineage>
</organism>